<dbReference type="Proteomes" id="UP000499080">
    <property type="component" value="Unassembled WGS sequence"/>
</dbReference>
<comment type="caution">
    <text evidence="1">The sequence shown here is derived from an EMBL/GenBank/DDBJ whole genome shotgun (WGS) entry which is preliminary data.</text>
</comment>
<keyword evidence="2" id="KW-1185">Reference proteome</keyword>
<reference evidence="1 2" key="1">
    <citation type="journal article" date="2019" name="Sci. Rep.">
        <title>Orb-weaving spider Araneus ventricosus genome elucidates the spidroin gene catalogue.</title>
        <authorList>
            <person name="Kono N."/>
            <person name="Nakamura H."/>
            <person name="Ohtoshi R."/>
            <person name="Moran D.A.P."/>
            <person name="Shinohara A."/>
            <person name="Yoshida Y."/>
            <person name="Fujiwara M."/>
            <person name="Mori M."/>
            <person name="Tomita M."/>
            <person name="Arakawa K."/>
        </authorList>
    </citation>
    <scope>NUCLEOTIDE SEQUENCE [LARGE SCALE GENOMIC DNA]</scope>
</reference>
<sequence length="112" mass="12626">MNDKALFASCKVSCKIARCRKPHTISEELILPAATEIAETMFGDNFAKHLKSIPLLNVTIARQIGDIDEDVLHQLFEKLRGKLHSIQPDEATDSNKDDHLMPMFDFAMVCQL</sequence>
<dbReference type="PANTHER" id="PTHR45913:SF19">
    <property type="entry name" value="LOW QUALITY PROTEIN: ZINC FINGER BED DOMAIN-CONTAINING PROTEIN 5-LIKE"/>
    <property type="match status" value="1"/>
</dbReference>
<protein>
    <submittedName>
        <fullName evidence="1">Uncharacterized protein</fullName>
    </submittedName>
</protein>
<name>A0A4Y2BE76_ARAVE</name>
<accession>A0A4Y2BE76</accession>
<dbReference type="AlphaFoldDB" id="A0A4Y2BE76"/>
<organism evidence="1 2">
    <name type="scientific">Araneus ventricosus</name>
    <name type="common">Orbweaver spider</name>
    <name type="synonym">Epeira ventricosa</name>
    <dbReference type="NCBI Taxonomy" id="182803"/>
    <lineage>
        <taxon>Eukaryota</taxon>
        <taxon>Metazoa</taxon>
        <taxon>Ecdysozoa</taxon>
        <taxon>Arthropoda</taxon>
        <taxon>Chelicerata</taxon>
        <taxon>Arachnida</taxon>
        <taxon>Araneae</taxon>
        <taxon>Araneomorphae</taxon>
        <taxon>Entelegynae</taxon>
        <taxon>Araneoidea</taxon>
        <taxon>Araneidae</taxon>
        <taxon>Araneus</taxon>
    </lineage>
</organism>
<proteinExistence type="predicted"/>
<evidence type="ECO:0000313" key="2">
    <source>
        <dbReference type="Proteomes" id="UP000499080"/>
    </source>
</evidence>
<gene>
    <name evidence="1" type="ORF">AVEN_179442_1</name>
</gene>
<evidence type="ECO:0000313" key="1">
    <source>
        <dbReference type="EMBL" id="GBL90520.1"/>
    </source>
</evidence>
<dbReference type="EMBL" id="BGPR01000072">
    <property type="protein sequence ID" value="GBL90520.1"/>
    <property type="molecule type" value="Genomic_DNA"/>
</dbReference>
<dbReference type="OrthoDB" id="6432110at2759"/>
<dbReference type="PANTHER" id="PTHR45913">
    <property type="entry name" value="EPM2A-INTERACTING PROTEIN 1"/>
    <property type="match status" value="1"/>
</dbReference>